<keyword evidence="8" id="KW-0732">Signal</keyword>
<protein>
    <recommendedName>
        <fullName evidence="2">RING-type E3 ubiquitin transferase</fullName>
        <ecNumber evidence="2">2.3.2.27</ecNumber>
    </recommendedName>
</protein>
<dbReference type="SUPFAM" id="SSF57850">
    <property type="entry name" value="RING/U-box"/>
    <property type="match status" value="1"/>
</dbReference>
<feature type="domain" description="RING-type" evidence="9">
    <location>
        <begin position="76"/>
        <end position="118"/>
    </location>
</feature>
<reference evidence="10 11" key="1">
    <citation type="journal article" date="2019" name="Sci. Rep.">
        <title>A high-quality genome of Eragrostis curvula grass provides insights into Poaceae evolution and supports new strategies to enhance forage quality.</title>
        <authorList>
            <person name="Carballo J."/>
            <person name="Santos B.A.C.M."/>
            <person name="Zappacosta D."/>
            <person name="Garbus I."/>
            <person name="Selva J.P."/>
            <person name="Gallo C.A."/>
            <person name="Diaz A."/>
            <person name="Albertini E."/>
            <person name="Caccamo M."/>
            <person name="Echenique V."/>
        </authorList>
    </citation>
    <scope>NUCLEOTIDE SEQUENCE [LARGE SCALE GENOMIC DNA]</scope>
    <source>
        <strain evidence="11">cv. Victoria</strain>
        <tissue evidence="10">Leaf</tissue>
    </source>
</reference>
<name>A0A5J9TM74_9POAL</name>
<dbReference type="EMBL" id="RWGY01000039">
    <property type="protein sequence ID" value="TVU11771.1"/>
    <property type="molecule type" value="Genomic_DNA"/>
</dbReference>
<feature type="chain" id="PRO_5023836864" description="RING-type E3 ubiquitin transferase" evidence="8">
    <location>
        <begin position="22"/>
        <end position="135"/>
    </location>
</feature>
<evidence type="ECO:0000256" key="5">
    <source>
        <dbReference type="ARBA" id="ARBA00022833"/>
    </source>
</evidence>
<sequence length="135" mass="13737">MLVAVAIGSTLMAALVISAMCCTCPDPEQPSPEQTQRAALAALAAAVPRPPPSSTGHPVAELPCFPYAAVQGGRVCAICLEALRPGELCSEVPACGHVFHGNCVAAWARSKGSCPLCRAEIVPGSARVAVADDMV</sequence>
<keyword evidence="5" id="KW-0862">Zinc</keyword>
<dbReference type="PANTHER" id="PTHR14155">
    <property type="entry name" value="RING FINGER DOMAIN-CONTAINING"/>
    <property type="match status" value="1"/>
</dbReference>
<feature type="signal peptide" evidence="8">
    <location>
        <begin position="1"/>
        <end position="21"/>
    </location>
</feature>
<comment type="similarity">
    <text evidence="6">Belongs to the RING-type zinc finger family. ATL subfamily.</text>
</comment>
<dbReference type="Gramene" id="TVU11771">
    <property type="protein sequence ID" value="TVU11771"/>
    <property type="gene ID" value="EJB05_45373"/>
</dbReference>
<proteinExistence type="inferred from homology"/>
<dbReference type="SMART" id="SM00184">
    <property type="entry name" value="RING"/>
    <property type="match status" value="1"/>
</dbReference>
<feature type="non-terminal residue" evidence="10">
    <location>
        <position position="1"/>
    </location>
</feature>
<evidence type="ECO:0000313" key="10">
    <source>
        <dbReference type="EMBL" id="TVU11771.1"/>
    </source>
</evidence>
<evidence type="ECO:0000256" key="1">
    <source>
        <dbReference type="ARBA" id="ARBA00000900"/>
    </source>
</evidence>
<dbReference type="InterPro" id="IPR013083">
    <property type="entry name" value="Znf_RING/FYVE/PHD"/>
</dbReference>
<keyword evidence="11" id="KW-1185">Reference proteome</keyword>
<dbReference type="Proteomes" id="UP000324897">
    <property type="component" value="Chromosome 3"/>
</dbReference>
<evidence type="ECO:0000256" key="4">
    <source>
        <dbReference type="ARBA" id="ARBA00022771"/>
    </source>
</evidence>
<evidence type="ECO:0000256" key="7">
    <source>
        <dbReference type="PROSITE-ProRule" id="PRU00175"/>
    </source>
</evidence>
<dbReference type="GO" id="GO:0061630">
    <property type="term" value="F:ubiquitin protein ligase activity"/>
    <property type="evidence" value="ECO:0007669"/>
    <property type="project" value="UniProtKB-EC"/>
</dbReference>
<evidence type="ECO:0000256" key="6">
    <source>
        <dbReference type="ARBA" id="ARBA00024209"/>
    </source>
</evidence>
<dbReference type="GO" id="GO:0008270">
    <property type="term" value="F:zinc ion binding"/>
    <property type="evidence" value="ECO:0007669"/>
    <property type="project" value="UniProtKB-KW"/>
</dbReference>
<organism evidence="10 11">
    <name type="scientific">Eragrostis curvula</name>
    <name type="common">weeping love grass</name>
    <dbReference type="NCBI Taxonomy" id="38414"/>
    <lineage>
        <taxon>Eukaryota</taxon>
        <taxon>Viridiplantae</taxon>
        <taxon>Streptophyta</taxon>
        <taxon>Embryophyta</taxon>
        <taxon>Tracheophyta</taxon>
        <taxon>Spermatophyta</taxon>
        <taxon>Magnoliopsida</taxon>
        <taxon>Liliopsida</taxon>
        <taxon>Poales</taxon>
        <taxon>Poaceae</taxon>
        <taxon>PACMAD clade</taxon>
        <taxon>Chloridoideae</taxon>
        <taxon>Eragrostideae</taxon>
        <taxon>Eragrostidinae</taxon>
        <taxon>Eragrostis</taxon>
    </lineage>
</organism>
<dbReference type="OrthoDB" id="680763at2759"/>
<gene>
    <name evidence="10" type="ORF">EJB05_45373</name>
</gene>
<dbReference type="PROSITE" id="PS50089">
    <property type="entry name" value="ZF_RING_2"/>
    <property type="match status" value="1"/>
</dbReference>
<evidence type="ECO:0000313" key="11">
    <source>
        <dbReference type="Proteomes" id="UP000324897"/>
    </source>
</evidence>
<dbReference type="Gene3D" id="3.30.40.10">
    <property type="entry name" value="Zinc/RING finger domain, C3HC4 (zinc finger)"/>
    <property type="match status" value="1"/>
</dbReference>
<dbReference type="InterPro" id="IPR053238">
    <property type="entry name" value="RING-H2_zinc_finger"/>
</dbReference>
<evidence type="ECO:0000256" key="3">
    <source>
        <dbReference type="ARBA" id="ARBA00022723"/>
    </source>
</evidence>
<comment type="caution">
    <text evidence="10">The sequence shown here is derived from an EMBL/GenBank/DDBJ whole genome shotgun (WGS) entry which is preliminary data.</text>
</comment>
<evidence type="ECO:0000256" key="8">
    <source>
        <dbReference type="SAM" id="SignalP"/>
    </source>
</evidence>
<keyword evidence="4 7" id="KW-0863">Zinc-finger</keyword>
<dbReference type="Pfam" id="PF13639">
    <property type="entry name" value="zf-RING_2"/>
    <property type="match status" value="1"/>
</dbReference>
<evidence type="ECO:0000256" key="2">
    <source>
        <dbReference type="ARBA" id="ARBA00012483"/>
    </source>
</evidence>
<accession>A0A5J9TM74</accession>
<comment type="catalytic activity">
    <reaction evidence="1">
        <text>S-ubiquitinyl-[E2 ubiquitin-conjugating enzyme]-L-cysteine + [acceptor protein]-L-lysine = [E2 ubiquitin-conjugating enzyme]-L-cysteine + N(6)-ubiquitinyl-[acceptor protein]-L-lysine.</text>
        <dbReference type="EC" id="2.3.2.27"/>
    </reaction>
</comment>
<dbReference type="InterPro" id="IPR001841">
    <property type="entry name" value="Znf_RING"/>
</dbReference>
<dbReference type="AlphaFoldDB" id="A0A5J9TM74"/>
<evidence type="ECO:0000259" key="9">
    <source>
        <dbReference type="PROSITE" id="PS50089"/>
    </source>
</evidence>
<keyword evidence="3" id="KW-0479">Metal-binding</keyword>
<dbReference type="PANTHER" id="PTHR14155:SF499">
    <property type="entry name" value="RING-TYPE DOMAIN-CONTAINING PROTEIN"/>
    <property type="match status" value="1"/>
</dbReference>
<dbReference type="EC" id="2.3.2.27" evidence="2"/>